<sequence length="89" mass="10227">MSILEYVLCLVEKKVYSLEEELRHLNVSYRPSLCNQGWRTDTLLVDAVGSTSLSTIILKSPHNINFPLRAFLTFLITLFKKEIWDLLGA</sequence>
<organism evidence="1 2">
    <name type="scientific">Eleutherodactylus coqui</name>
    <name type="common">Puerto Rican coqui</name>
    <dbReference type="NCBI Taxonomy" id="57060"/>
    <lineage>
        <taxon>Eukaryota</taxon>
        <taxon>Metazoa</taxon>
        <taxon>Chordata</taxon>
        <taxon>Craniata</taxon>
        <taxon>Vertebrata</taxon>
        <taxon>Euteleostomi</taxon>
        <taxon>Amphibia</taxon>
        <taxon>Batrachia</taxon>
        <taxon>Anura</taxon>
        <taxon>Neobatrachia</taxon>
        <taxon>Hyloidea</taxon>
        <taxon>Eleutherodactylidae</taxon>
        <taxon>Eleutherodactylinae</taxon>
        <taxon>Eleutherodactylus</taxon>
        <taxon>Eleutherodactylus</taxon>
    </lineage>
</organism>
<name>A0A8J6EGK0_ELECQ</name>
<comment type="caution">
    <text evidence="1">The sequence shown here is derived from an EMBL/GenBank/DDBJ whole genome shotgun (WGS) entry which is preliminary data.</text>
</comment>
<evidence type="ECO:0000313" key="2">
    <source>
        <dbReference type="Proteomes" id="UP000770717"/>
    </source>
</evidence>
<reference evidence="1" key="1">
    <citation type="thesis" date="2020" institute="ProQuest LLC" country="789 East Eisenhower Parkway, Ann Arbor, MI, USA">
        <title>Comparative Genomics and Chromosome Evolution.</title>
        <authorList>
            <person name="Mudd A.B."/>
        </authorList>
    </citation>
    <scope>NUCLEOTIDE SEQUENCE</scope>
    <source>
        <strain evidence="1">HN-11 Male</strain>
        <tissue evidence="1">Kidney and liver</tissue>
    </source>
</reference>
<dbReference type="AlphaFoldDB" id="A0A8J6EGK0"/>
<gene>
    <name evidence="1" type="ORF">GDO78_021917</name>
</gene>
<accession>A0A8J6EGK0</accession>
<dbReference type="EMBL" id="WNTK01000726">
    <property type="protein sequence ID" value="KAG9468803.1"/>
    <property type="molecule type" value="Genomic_DNA"/>
</dbReference>
<dbReference type="Proteomes" id="UP000770717">
    <property type="component" value="Unassembled WGS sequence"/>
</dbReference>
<proteinExistence type="predicted"/>
<evidence type="ECO:0000313" key="1">
    <source>
        <dbReference type="EMBL" id="KAG9468803.1"/>
    </source>
</evidence>
<protein>
    <submittedName>
        <fullName evidence="1">Uncharacterized protein</fullName>
    </submittedName>
</protein>
<keyword evidence="2" id="KW-1185">Reference proteome</keyword>